<dbReference type="Pfam" id="PF14913">
    <property type="entry name" value="DPCD"/>
    <property type="match status" value="1"/>
</dbReference>
<dbReference type="OrthoDB" id="10256139at2759"/>
<dbReference type="InterPro" id="IPR026224">
    <property type="entry name" value="DPCD"/>
</dbReference>
<dbReference type="InParanoid" id="A0A6P8HCQ4"/>
<organism evidence="3 4">
    <name type="scientific">Actinia tenebrosa</name>
    <name type="common">Australian red waratah sea anemone</name>
    <dbReference type="NCBI Taxonomy" id="6105"/>
    <lineage>
        <taxon>Eukaryota</taxon>
        <taxon>Metazoa</taxon>
        <taxon>Cnidaria</taxon>
        <taxon>Anthozoa</taxon>
        <taxon>Hexacorallia</taxon>
        <taxon>Actiniaria</taxon>
        <taxon>Actiniidae</taxon>
        <taxon>Actinia</taxon>
    </lineage>
</organism>
<dbReference type="AlphaFoldDB" id="A0A6P8HCQ4"/>
<keyword evidence="3" id="KW-1185">Reference proteome</keyword>
<accession>A0A6P8HCQ4</accession>
<sequence>MAAAMQKFPWLETLKNARKTNLVQDGKRKVHYTFPDHTEMVEEYALSSGDLIVRKFKKRSTLGKEGKWEYEVGEDLRPMNADSEHIMESVTNPIATRKDTTKAFQWRIRNLPYPLDVYNITINEEKTAVVVRTTNKKYYKKFSIPDMERAKLPLEQKSLSFAHANNTLIITYQKPPLILEQEKLIRQELAKNKTGDGDLECKPS</sequence>
<proteinExistence type="inferred from homology"/>
<dbReference type="PANTHER" id="PTHR31921:SF1">
    <property type="entry name" value="PROTEIN DPCD"/>
    <property type="match status" value="1"/>
</dbReference>
<dbReference type="FunCoup" id="A0A6P8HCQ4">
    <property type="interactions" value="1349"/>
</dbReference>
<comment type="similarity">
    <text evidence="1">Belongs to the DPCD family.</text>
</comment>
<dbReference type="RefSeq" id="XP_031552858.1">
    <property type="nucleotide sequence ID" value="XM_031696998.1"/>
</dbReference>
<protein>
    <recommendedName>
        <fullName evidence="2">Protein DPCD</fullName>
    </recommendedName>
</protein>
<dbReference type="PANTHER" id="PTHR31921">
    <property type="entry name" value="PROTEIN DPCD"/>
    <property type="match status" value="1"/>
</dbReference>
<evidence type="ECO:0000256" key="1">
    <source>
        <dbReference type="ARBA" id="ARBA00010597"/>
    </source>
</evidence>
<evidence type="ECO:0000256" key="2">
    <source>
        <dbReference type="ARBA" id="ARBA00020330"/>
    </source>
</evidence>
<evidence type="ECO:0000313" key="4">
    <source>
        <dbReference type="RefSeq" id="XP_031552858.1"/>
    </source>
</evidence>
<reference evidence="4" key="1">
    <citation type="submission" date="2025-08" db="UniProtKB">
        <authorList>
            <consortium name="RefSeq"/>
        </authorList>
    </citation>
    <scope>IDENTIFICATION</scope>
    <source>
        <tissue evidence="4">Tentacle</tissue>
    </source>
</reference>
<evidence type="ECO:0000313" key="3">
    <source>
        <dbReference type="Proteomes" id="UP000515163"/>
    </source>
</evidence>
<dbReference type="GeneID" id="116289997"/>
<dbReference type="PRINTS" id="PR02065">
    <property type="entry name" value="PROTEINDPCD"/>
</dbReference>
<gene>
    <name evidence="4" type="primary">LOC116289997</name>
</gene>
<name>A0A6P8HCQ4_ACTTE</name>
<dbReference type="KEGG" id="aten:116289997"/>
<dbReference type="Proteomes" id="UP000515163">
    <property type="component" value="Unplaced"/>
</dbReference>